<comment type="caution">
    <text evidence="2">The sequence shown here is derived from an EMBL/GenBank/DDBJ whole genome shotgun (WGS) entry which is preliminary data.</text>
</comment>
<sequence>NGLFLPSAEGPNPQRPFKTNNVGDVWVVATYRPEGTDQELKAKAFLLVAVQLFLQETMN</sequence>
<reference evidence="2" key="1">
    <citation type="submission" date="2020-07" db="EMBL/GenBank/DDBJ databases">
        <title>Huge and variable diversity of episymbiotic CPR bacteria and DPANN archaea in groundwater ecosystems.</title>
        <authorList>
            <person name="He C.Y."/>
            <person name="Keren R."/>
            <person name="Whittaker M."/>
            <person name="Farag I.F."/>
            <person name="Doudna J."/>
            <person name="Cate J.H.D."/>
            <person name="Banfield J.F."/>
        </authorList>
    </citation>
    <scope>NUCLEOTIDE SEQUENCE</scope>
    <source>
        <strain evidence="2">NC_groundwater_672_Ag_B-0.1um_62_36</strain>
    </source>
</reference>
<gene>
    <name evidence="2" type="ORF">HYY20_09760</name>
</gene>
<dbReference type="EMBL" id="JACPRF010000293">
    <property type="protein sequence ID" value="MBI2877154.1"/>
    <property type="molecule type" value="Genomic_DNA"/>
</dbReference>
<dbReference type="AlphaFoldDB" id="A0A932FZ61"/>
<dbReference type="InterPro" id="IPR013783">
    <property type="entry name" value="Ig-like_fold"/>
</dbReference>
<dbReference type="Proteomes" id="UP000769766">
    <property type="component" value="Unassembled WGS sequence"/>
</dbReference>
<organism evidence="2 3">
    <name type="scientific">Tectimicrobiota bacterium</name>
    <dbReference type="NCBI Taxonomy" id="2528274"/>
    <lineage>
        <taxon>Bacteria</taxon>
        <taxon>Pseudomonadati</taxon>
        <taxon>Nitrospinota/Tectimicrobiota group</taxon>
        <taxon>Candidatus Tectimicrobiota</taxon>
    </lineage>
</organism>
<name>A0A932FZ61_UNCTE</name>
<dbReference type="InterPro" id="IPR015184">
    <property type="entry name" value="QH-AmDH_asu_dom_IV"/>
</dbReference>
<evidence type="ECO:0000259" key="1">
    <source>
        <dbReference type="Pfam" id="PF09100"/>
    </source>
</evidence>
<proteinExistence type="predicted"/>
<protein>
    <recommendedName>
        <fullName evidence="1">Quinohemoprotein amine dehydrogenase alpha subunit domain-containing protein</fullName>
    </recommendedName>
</protein>
<dbReference type="Gene3D" id="2.60.40.10">
    <property type="entry name" value="Immunoglobulins"/>
    <property type="match status" value="1"/>
</dbReference>
<dbReference type="SUPFAM" id="SSF81296">
    <property type="entry name" value="E set domains"/>
    <property type="match status" value="1"/>
</dbReference>
<feature type="non-terminal residue" evidence="2">
    <location>
        <position position="1"/>
    </location>
</feature>
<evidence type="ECO:0000313" key="2">
    <source>
        <dbReference type="EMBL" id="MBI2877154.1"/>
    </source>
</evidence>
<dbReference type="Pfam" id="PF09100">
    <property type="entry name" value="Qn_am_d_aIV"/>
    <property type="match status" value="1"/>
</dbReference>
<feature type="domain" description="Quinohemoprotein amine dehydrogenase alpha subunit" evidence="1">
    <location>
        <begin position="1"/>
        <end position="55"/>
    </location>
</feature>
<dbReference type="InterPro" id="IPR014756">
    <property type="entry name" value="Ig_E-set"/>
</dbReference>
<evidence type="ECO:0000313" key="3">
    <source>
        <dbReference type="Proteomes" id="UP000769766"/>
    </source>
</evidence>
<accession>A0A932FZ61</accession>